<evidence type="ECO:0000313" key="2">
    <source>
        <dbReference type="Proteomes" id="UP000499080"/>
    </source>
</evidence>
<organism evidence="1 2">
    <name type="scientific">Araneus ventricosus</name>
    <name type="common">Orbweaver spider</name>
    <name type="synonym">Epeira ventricosa</name>
    <dbReference type="NCBI Taxonomy" id="182803"/>
    <lineage>
        <taxon>Eukaryota</taxon>
        <taxon>Metazoa</taxon>
        <taxon>Ecdysozoa</taxon>
        <taxon>Arthropoda</taxon>
        <taxon>Chelicerata</taxon>
        <taxon>Arachnida</taxon>
        <taxon>Araneae</taxon>
        <taxon>Araneomorphae</taxon>
        <taxon>Entelegynae</taxon>
        <taxon>Araneoidea</taxon>
        <taxon>Araneidae</taxon>
        <taxon>Araneus</taxon>
    </lineage>
</organism>
<gene>
    <name evidence="1" type="ORF">AVEN_87815_1</name>
</gene>
<accession>A0A4Y2BBP4</accession>
<proteinExistence type="predicted"/>
<dbReference type="AlphaFoldDB" id="A0A4Y2BBP4"/>
<comment type="caution">
    <text evidence="1">The sequence shown here is derived from an EMBL/GenBank/DDBJ whole genome shotgun (WGS) entry which is preliminary data.</text>
</comment>
<keyword evidence="2" id="KW-1185">Reference proteome</keyword>
<dbReference type="EMBL" id="BGPR01000065">
    <property type="protein sequence ID" value="GBL89468.1"/>
    <property type="molecule type" value="Genomic_DNA"/>
</dbReference>
<dbReference type="Proteomes" id="UP000499080">
    <property type="component" value="Unassembled WGS sequence"/>
</dbReference>
<name>A0A4Y2BBP4_ARAVE</name>
<sequence length="89" mass="10195">MNRVTACQLLDYSNADQNFPKCDISGHKSPNLTQMDFLSVLKLEIHLEKSDLKQYKTEKKIATRLMFNPRRGYPASVPVMEDTLGVVHK</sequence>
<reference evidence="1 2" key="1">
    <citation type="journal article" date="2019" name="Sci. Rep.">
        <title>Orb-weaving spider Araneus ventricosus genome elucidates the spidroin gene catalogue.</title>
        <authorList>
            <person name="Kono N."/>
            <person name="Nakamura H."/>
            <person name="Ohtoshi R."/>
            <person name="Moran D.A.P."/>
            <person name="Shinohara A."/>
            <person name="Yoshida Y."/>
            <person name="Fujiwara M."/>
            <person name="Mori M."/>
            <person name="Tomita M."/>
            <person name="Arakawa K."/>
        </authorList>
    </citation>
    <scope>NUCLEOTIDE SEQUENCE [LARGE SCALE GENOMIC DNA]</scope>
</reference>
<evidence type="ECO:0000313" key="1">
    <source>
        <dbReference type="EMBL" id="GBL89468.1"/>
    </source>
</evidence>
<protein>
    <submittedName>
        <fullName evidence="1">Uncharacterized protein</fullName>
    </submittedName>
</protein>